<comment type="caution">
    <text evidence="1">The sequence shown here is derived from an EMBL/GenBank/DDBJ whole genome shotgun (WGS) entry which is preliminary data.</text>
</comment>
<name>A0ABT3HES6_9HYPH</name>
<keyword evidence="1" id="KW-0238">DNA-binding</keyword>
<organism evidence="1 2">
    <name type="scientific">Rhodobium gokarnense</name>
    <dbReference type="NCBI Taxonomy" id="364296"/>
    <lineage>
        <taxon>Bacteria</taxon>
        <taxon>Pseudomonadati</taxon>
        <taxon>Pseudomonadota</taxon>
        <taxon>Alphaproteobacteria</taxon>
        <taxon>Hyphomicrobiales</taxon>
        <taxon>Rhodobiaceae</taxon>
        <taxon>Rhodobium</taxon>
    </lineage>
</organism>
<sequence length="165" mass="18707">MLEQAGAVFLEGEGVRRREEKIVQIVKGEDANLRVHDDIYHTLKRRGGEVLCAGVTELDESAGKKFALLKRHIERLQEAGITERILLREGDTNLVAPREWYRWIKADYFGRSPFQIYGDKIALKDLANNQILIIRHPLFAQSQTAAFNALWDIARPVDIGAPGDD</sequence>
<dbReference type="EMBL" id="JAOQNS010000009">
    <property type="protein sequence ID" value="MCW2308849.1"/>
    <property type="molecule type" value="Genomic_DNA"/>
</dbReference>
<keyword evidence="2" id="KW-1185">Reference proteome</keyword>
<evidence type="ECO:0000313" key="1">
    <source>
        <dbReference type="EMBL" id="MCW2308849.1"/>
    </source>
</evidence>
<accession>A0ABT3HES6</accession>
<reference evidence="2" key="1">
    <citation type="submission" date="2023-07" db="EMBL/GenBank/DDBJ databases">
        <title>Genome sequencing of Purple Non-Sulfur Bacteria from various extreme environments.</title>
        <authorList>
            <person name="Mayer M."/>
        </authorList>
    </citation>
    <scope>NUCLEOTIDE SEQUENCE [LARGE SCALE GENOMIC DNA]</scope>
    <source>
        <strain evidence="2">DSM 17935</strain>
    </source>
</reference>
<dbReference type="GO" id="GO:0003677">
    <property type="term" value="F:DNA binding"/>
    <property type="evidence" value="ECO:0007669"/>
    <property type="project" value="UniProtKB-KW"/>
</dbReference>
<gene>
    <name evidence="1" type="ORF">M2319_003198</name>
</gene>
<proteinExistence type="predicted"/>
<evidence type="ECO:0000313" key="2">
    <source>
        <dbReference type="Proteomes" id="UP001209755"/>
    </source>
</evidence>
<protein>
    <submittedName>
        <fullName evidence="1">DNA-binding transcriptional ArsR family regulator</fullName>
    </submittedName>
</protein>
<dbReference type="RefSeq" id="WP_264602448.1">
    <property type="nucleotide sequence ID" value="NZ_JAOQNS010000009.1"/>
</dbReference>
<dbReference type="Proteomes" id="UP001209755">
    <property type="component" value="Unassembled WGS sequence"/>
</dbReference>